<dbReference type="GO" id="GO:0000981">
    <property type="term" value="F:DNA-binding transcription factor activity, RNA polymerase II-specific"/>
    <property type="evidence" value="ECO:0007669"/>
    <property type="project" value="InterPro"/>
</dbReference>
<reference evidence="8 9" key="1">
    <citation type="journal article" date="2018" name="Nat. Ecol. Evol.">
        <title>Pezizomycetes genomes reveal the molecular basis of ectomycorrhizal truffle lifestyle.</title>
        <authorList>
            <person name="Murat C."/>
            <person name="Payen T."/>
            <person name="Noel B."/>
            <person name="Kuo A."/>
            <person name="Morin E."/>
            <person name="Chen J."/>
            <person name="Kohler A."/>
            <person name="Krizsan K."/>
            <person name="Balestrini R."/>
            <person name="Da Silva C."/>
            <person name="Montanini B."/>
            <person name="Hainaut M."/>
            <person name="Levati E."/>
            <person name="Barry K.W."/>
            <person name="Belfiori B."/>
            <person name="Cichocki N."/>
            <person name="Clum A."/>
            <person name="Dockter R.B."/>
            <person name="Fauchery L."/>
            <person name="Guy J."/>
            <person name="Iotti M."/>
            <person name="Le Tacon F."/>
            <person name="Lindquist E.A."/>
            <person name="Lipzen A."/>
            <person name="Malagnac F."/>
            <person name="Mello A."/>
            <person name="Molinier V."/>
            <person name="Miyauchi S."/>
            <person name="Poulain J."/>
            <person name="Riccioni C."/>
            <person name="Rubini A."/>
            <person name="Sitrit Y."/>
            <person name="Splivallo R."/>
            <person name="Traeger S."/>
            <person name="Wang M."/>
            <person name="Zifcakova L."/>
            <person name="Wipf D."/>
            <person name="Zambonelli A."/>
            <person name="Paolocci F."/>
            <person name="Nowrousian M."/>
            <person name="Ottonello S."/>
            <person name="Baldrian P."/>
            <person name="Spatafora J.W."/>
            <person name="Henrissat B."/>
            <person name="Nagy L.G."/>
            <person name="Aury J.M."/>
            <person name="Wincker P."/>
            <person name="Grigoriev I.V."/>
            <person name="Bonfante P."/>
            <person name="Martin F.M."/>
        </authorList>
    </citation>
    <scope>NUCLEOTIDE SEQUENCE [LARGE SCALE GENOMIC DNA]</scope>
    <source>
        <strain evidence="8 9">CCBAS932</strain>
    </source>
</reference>
<dbReference type="SMART" id="SM00066">
    <property type="entry name" value="GAL4"/>
    <property type="match status" value="1"/>
</dbReference>
<evidence type="ECO:0000256" key="3">
    <source>
        <dbReference type="ARBA" id="ARBA00023125"/>
    </source>
</evidence>
<evidence type="ECO:0000313" key="9">
    <source>
        <dbReference type="Proteomes" id="UP000277580"/>
    </source>
</evidence>
<dbReference type="Pfam" id="PF04082">
    <property type="entry name" value="Fungal_trans"/>
    <property type="match status" value="1"/>
</dbReference>
<evidence type="ECO:0000256" key="4">
    <source>
        <dbReference type="ARBA" id="ARBA00023163"/>
    </source>
</evidence>
<keyword evidence="9" id="KW-1185">Reference proteome</keyword>
<feature type="region of interest" description="Disordered" evidence="6">
    <location>
        <begin position="518"/>
        <end position="542"/>
    </location>
</feature>
<dbReference type="GO" id="GO:0006351">
    <property type="term" value="P:DNA-templated transcription"/>
    <property type="evidence" value="ECO:0007669"/>
    <property type="project" value="InterPro"/>
</dbReference>
<dbReference type="InterPro" id="IPR001138">
    <property type="entry name" value="Zn2Cys6_DnaBD"/>
</dbReference>
<dbReference type="InterPro" id="IPR007219">
    <property type="entry name" value="XnlR_reg_dom"/>
</dbReference>
<dbReference type="OrthoDB" id="39175at2759"/>
<evidence type="ECO:0000256" key="5">
    <source>
        <dbReference type="ARBA" id="ARBA00023242"/>
    </source>
</evidence>
<dbReference type="GO" id="GO:0008270">
    <property type="term" value="F:zinc ion binding"/>
    <property type="evidence" value="ECO:0007669"/>
    <property type="project" value="InterPro"/>
</dbReference>
<name>A0A3N4L423_9PEZI</name>
<dbReference type="InterPro" id="IPR050797">
    <property type="entry name" value="Carb_Metab_Trans_Reg"/>
</dbReference>
<dbReference type="CDD" id="cd12148">
    <property type="entry name" value="fungal_TF_MHR"/>
    <property type="match status" value="1"/>
</dbReference>
<keyword evidence="3" id="KW-0238">DNA-binding</keyword>
<dbReference type="EMBL" id="ML119108">
    <property type="protein sequence ID" value="RPB16518.1"/>
    <property type="molecule type" value="Genomic_DNA"/>
</dbReference>
<proteinExistence type="predicted"/>
<keyword evidence="2" id="KW-0805">Transcription regulation</keyword>
<dbReference type="AlphaFoldDB" id="A0A3N4L423"/>
<dbReference type="Proteomes" id="UP000277580">
    <property type="component" value="Unassembled WGS sequence"/>
</dbReference>
<dbReference type="PROSITE" id="PS00463">
    <property type="entry name" value="ZN2_CY6_FUNGAL_1"/>
    <property type="match status" value="1"/>
</dbReference>
<dbReference type="CDD" id="cd00067">
    <property type="entry name" value="GAL4"/>
    <property type="match status" value="1"/>
</dbReference>
<dbReference type="Pfam" id="PF00172">
    <property type="entry name" value="Zn_clus"/>
    <property type="match status" value="1"/>
</dbReference>
<dbReference type="PANTHER" id="PTHR31668">
    <property type="entry name" value="GLUCOSE TRANSPORT TRANSCRIPTION REGULATOR RGT1-RELATED-RELATED"/>
    <property type="match status" value="1"/>
</dbReference>
<dbReference type="SMART" id="SM00906">
    <property type="entry name" value="Fungal_trans"/>
    <property type="match status" value="1"/>
</dbReference>
<keyword evidence="5" id="KW-0539">Nucleus</keyword>
<gene>
    <name evidence="8" type="ORF">P167DRAFT_499941</name>
</gene>
<organism evidence="8 9">
    <name type="scientific">Morchella conica CCBAS932</name>
    <dbReference type="NCBI Taxonomy" id="1392247"/>
    <lineage>
        <taxon>Eukaryota</taxon>
        <taxon>Fungi</taxon>
        <taxon>Dikarya</taxon>
        <taxon>Ascomycota</taxon>
        <taxon>Pezizomycotina</taxon>
        <taxon>Pezizomycetes</taxon>
        <taxon>Pezizales</taxon>
        <taxon>Morchellaceae</taxon>
        <taxon>Morchella</taxon>
    </lineage>
</organism>
<protein>
    <recommendedName>
        <fullName evidence="7">Zn(2)-C6 fungal-type domain-containing protein</fullName>
    </recommendedName>
</protein>
<dbReference type="PANTHER" id="PTHR31668:SF26">
    <property type="entry name" value="GLUCOSE TRANSPORT TRANSCRIPTION REGULATOR RGT1-RELATED"/>
    <property type="match status" value="1"/>
</dbReference>
<dbReference type="Gene3D" id="4.10.240.10">
    <property type="entry name" value="Zn(2)-C6 fungal-type DNA-binding domain"/>
    <property type="match status" value="1"/>
</dbReference>
<keyword evidence="4" id="KW-0804">Transcription</keyword>
<dbReference type="SUPFAM" id="SSF57701">
    <property type="entry name" value="Zn2/Cys6 DNA-binding domain"/>
    <property type="match status" value="1"/>
</dbReference>
<dbReference type="GO" id="GO:0003677">
    <property type="term" value="F:DNA binding"/>
    <property type="evidence" value="ECO:0007669"/>
    <property type="project" value="UniProtKB-KW"/>
</dbReference>
<sequence length="620" mass="69393">MVYHKPRKSCLDCRRRHLKCSLPDGVGGSASCVWCQEHGLECVKDWESSDSNNLRSQAPKDGAIILNGSNSAFGGFQFSKASLLPNDGPSATRVLRLRQEVASQHKSSTSPWIGGDTDADQELRLDKPVIQYLKNLFFSNVHPYIPIIGISYFESIKPTQLLLSAMYGVAARLPGAIVSTRDFLHIKRVLEYQLKNYMSKYEPSIQTLQALTLIHLTLELQCEGLEGVETWPLRLAAAVRMAFELRLHRKETYAHEHPLMQEMKRRLFWAIFAKDRWTSTGKGYPLMIDMSDINVDFPSPHDIDNPTAPPHEYFVELIQQAITLGRIHPVCFRADRFAHVTPAQFRLVEQEVVHLGQRIRANSHIWSPITLAHLEINYATIKLLFYGPFFKPTTDAEAALFSELIPNASDMRVLLANDSVRALGYTSKELLLTGPSIWGIMFYAQVRCFLVALSIKHDPITDYDGELRSAAGNAVEKVGEIAKFMCEDKKWSFMILSGTLAIFTKRVAEDKDAVKKLSVGGEGKPGRKGSGGRKRRAVDTGDGEVIDGRKKRDMVIQTAGLGFVTGVRSVDSDSTVDFKGETPTPVQMAGNGDFGNWDLGNDYSEDIDWQEWDMMFSGIA</sequence>
<dbReference type="InterPro" id="IPR036864">
    <property type="entry name" value="Zn2-C6_fun-type_DNA-bd_sf"/>
</dbReference>
<feature type="compositionally biased region" description="Basic residues" evidence="6">
    <location>
        <begin position="526"/>
        <end position="536"/>
    </location>
</feature>
<evidence type="ECO:0000256" key="6">
    <source>
        <dbReference type="SAM" id="MobiDB-lite"/>
    </source>
</evidence>
<evidence type="ECO:0000256" key="1">
    <source>
        <dbReference type="ARBA" id="ARBA00022723"/>
    </source>
</evidence>
<accession>A0A3N4L423</accession>
<dbReference type="InParanoid" id="A0A3N4L423"/>
<evidence type="ECO:0000256" key="2">
    <source>
        <dbReference type="ARBA" id="ARBA00023015"/>
    </source>
</evidence>
<feature type="domain" description="Zn(2)-C6 fungal-type" evidence="7">
    <location>
        <begin position="9"/>
        <end position="42"/>
    </location>
</feature>
<keyword evidence="1" id="KW-0479">Metal-binding</keyword>
<evidence type="ECO:0000313" key="8">
    <source>
        <dbReference type="EMBL" id="RPB16518.1"/>
    </source>
</evidence>
<evidence type="ECO:0000259" key="7">
    <source>
        <dbReference type="PROSITE" id="PS00463"/>
    </source>
</evidence>